<evidence type="ECO:0000256" key="2">
    <source>
        <dbReference type="PROSITE-ProRule" id="PRU10007"/>
    </source>
</evidence>
<evidence type="ECO:0000313" key="6">
    <source>
        <dbReference type="Proteomes" id="UP001501020"/>
    </source>
</evidence>
<dbReference type="PROSITE" id="PS00687">
    <property type="entry name" value="ALDEHYDE_DEHYDR_GLU"/>
    <property type="match status" value="1"/>
</dbReference>
<name>A0ABN3A626_9ACTN</name>
<dbReference type="EMBL" id="BAAAMR010000065">
    <property type="protein sequence ID" value="GAA2154497.1"/>
    <property type="molecule type" value="Genomic_DNA"/>
</dbReference>
<accession>A0ABN3A626</accession>
<keyword evidence="1 3" id="KW-0560">Oxidoreductase</keyword>
<protein>
    <submittedName>
        <fullName evidence="5">Aldehyde dehydrogenase family protein</fullName>
    </submittedName>
</protein>
<evidence type="ECO:0000313" key="5">
    <source>
        <dbReference type="EMBL" id="GAA2154497.1"/>
    </source>
</evidence>
<dbReference type="PANTHER" id="PTHR43353:SF5">
    <property type="entry name" value="SUCCINATE-SEMIALDEHYDE DEHYDROGENASE, MITOCHONDRIAL"/>
    <property type="match status" value="1"/>
</dbReference>
<proteinExistence type="inferred from homology"/>
<evidence type="ECO:0000259" key="4">
    <source>
        <dbReference type="Pfam" id="PF00171"/>
    </source>
</evidence>
<dbReference type="InterPro" id="IPR015590">
    <property type="entry name" value="Aldehyde_DH_dom"/>
</dbReference>
<dbReference type="InterPro" id="IPR016160">
    <property type="entry name" value="Ald_DH_CS_CYS"/>
</dbReference>
<dbReference type="PROSITE" id="PS00070">
    <property type="entry name" value="ALDEHYDE_DEHYDR_CYS"/>
    <property type="match status" value="1"/>
</dbReference>
<dbReference type="SUPFAM" id="SSF53720">
    <property type="entry name" value="ALDH-like"/>
    <property type="match status" value="1"/>
</dbReference>
<evidence type="ECO:0000256" key="3">
    <source>
        <dbReference type="RuleBase" id="RU003345"/>
    </source>
</evidence>
<keyword evidence="6" id="KW-1185">Reference proteome</keyword>
<sequence length="466" mass="47630">MTEMLIGGEPVGSGRTIGVVNPATGEEFARAPDCDETALDAAVLAAGEAWPGWRADAAARRERLAAAAAALREAAGELAPVLTAEQGKPLREAEAEVARAAARFQHLAELEIAPDVMEGADGERVHVHWRPVGPVAAIAPWNFPLQLGAAKVAPALAAGCTVVLKPSPYTPLATLAMGRVLADVLPPGVLNVVSGADPLGERLAAHPGIRKINFTGSVATGKHVAAAAAPDLKRLTLELGGNDAAIVLDDADVDAVADALFWSAFANCGQICMAVKRVYAPAALHDDLAEALAERAAKAVVGDGMDPATQIGPIANRPQYERVSGLVAEALAGGARAAAGGGPLDGPGFFFAPTVLAGAEAGMRIVEEEQFGPALPLVPYRDVEEAVALANATPYGLCGSVWGTDAGRAAEIAGRLECGTAWVNGHMRMSLAEPFGGTKHSGLGVSGGPWGVRAHCEPFVLHVPAP</sequence>
<dbReference type="Gene3D" id="3.40.309.10">
    <property type="entry name" value="Aldehyde Dehydrogenase, Chain A, domain 2"/>
    <property type="match status" value="1"/>
</dbReference>
<dbReference type="InterPro" id="IPR050740">
    <property type="entry name" value="Aldehyde_DH_Superfamily"/>
</dbReference>
<dbReference type="Pfam" id="PF00171">
    <property type="entry name" value="Aldedh"/>
    <property type="match status" value="1"/>
</dbReference>
<feature type="active site" evidence="2">
    <location>
        <position position="238"/>
    </location>
</feature>
<reference evidence="5 6" key="1">
    <citation type="journal article" date="2019" name="Int. J. Syst. Evol. Microbiol.">
        <title>The Global Catalogue of Microorganisms (GCM) 10K type strain sequencing project: providing services to taxonomists for standard genome sequencing and annotation.</title>
        <authorList>
            <consortium name="The Broad Institute Genomics Platform"/>
            <consortium name="The Broad Institute Genome Sequencing Center for Infectious Disease"/>
            <person name="Wu L."/>
            <person name="Ma J."/>
        </authorList>
    </citation>
    <scope>NUCLEOTIDE SEQUENCE [LARGE SCALE GENOMIC DNA]</scope>
    <source>
        <strain evidence="5 6">JCM 13850</strain>
    </source>
</reference>
<dbReference type="InterPro" id="IPR029510">
    <property type="entry name" value="Ald_DH_CS_GLU"/>
</dbReference>
<dbReference type="InterPro" id="IPR016161">
    <property type="entry name" value="Ald_DH/histidinol_DH"/>
</dbReference>
<gene>
    <name evidence="5" type="ORF">GCM10009727_61600</name>
</gene>
<dbReference type="RefSeq" id="WP_344274987.1">
    <property type="nucleotide sequence ID" value="NZ_BAAAMR010000065.1"/>
</dbReference>
<dbReference type="Proteomes" id="UP001501020">
    <property type="component" value="Unassembled WGS sequence"/>
</dbReference>
<feature type="domain" description="Aldehyde dehydrogenase" evidence="4">
    <location>
        <begin position="14"/>
        <end position="457"/>
    </location>
</feature>
<organism evidence="5 6">
    <name type="scientific">Actinomadura napierensis</name>
    <dbReference type="NCBI Taxonomy" id="267854"/>
    <lineage>
        <taxon>Bacteria</taxon>
        <taxon>Bacillati</taxon>
        <taxon>Actinomycetota</taxon>
        <taxon>Actinomycetes</taxon>
        <taxon>Streptosporangiales</taxon>
        <taxon>Thermomonosporaceae</taxon>
        <taxon>Actinomadura</taxon>
    </lineage>
</organism>
<dbReference type="InterPro" id="IPR016162">
    <property type="entry name" value="Ald_DH_N"/>
</dbReference>
<comment type="caution">
    <text evidence="5">The sequence shown here is derived from an EMBL/GenBank/DDBJ whole genome shotgun (WGS) entry which is preliminary data.</text>
</comment>
<comment type="similarity">
    <text evidence="3">Belongs to the aldehyde dehydrogenase family.</text>
</comment>
<dbReference type="PANTHER" id="PTHR43353">
    <property type="entry name" value="SUCCINATE-SEMIALDEHYDE DEHYDROGENASE, MITOCHONDRIAL"/>
    <property type="match status" value="1"/>
</dbReference>
<evidence type="ECO:0000256" key="1">
    <source>
        <dbReference type="ARBA" id="ARBA00023002"/>
    </source>
</evidence>
<dbReference type="Gene3D" id="3.40.605.10">
    <property type="entry name" value="Aldehyde Dehydrogenase, Chain A, domain 1"/>
    <property type="match status" value="1"/>
</dbReference>
<dbReference type="InterPro" id="IPR016163">
    <property type="entry name" value="Ald_DH_C"/>
</dbReference>